<feature type="region of interest" description="Disordered" evidence="1">
    <location>
        <begin position="15"/>
        <end position="39"/>
    </location>
</feature>
<dbReference type="PATRIC" id="fig|1283301.3.peg.6146"/>
<evidence type="ECO:0000313" key="3">
    <source>
        <dbReference type="Proteomes" id="UP000015001"/>
    </source>
</evidence>
<organism evidence="2 3">
    <name type="scientific">Streptomyces afghaniensis 772</name>
    <dbReference type="NCBI Taxonomy" id="1283301"/>
    <lineage>
        <taxon>Bacteria</taxon>
        <taxon>Bacillati</taxon>
        <taxon>Actinomycetota</taxon>
        <taxon>Actinomycetes</taxon>
        <taxon>Kitasatosporales</taxon>
        <taxon>Streptomycetaceae</taxon>
        <taxon>Streptomyces</taxon>
    </lineage>
</organism>
<dbReference type="Proteomes" id="UP000015001">
    <property type="component" value="Unassembled WGS sequence"/>
</dbReference>
<dbReference type="HOGENOM" id="CLU_3317403_0_0_11"/>
<gene>
    <name evidence="2" type="ORF">STAFG_6189</name>
</gene>
<evidence type="ECO:0000313" key="2">
    <source>
        <dbReference type="EMBL" id="EPJ36757.1"/>
    </source>
</evidence>
<reference evidence="2 3" key="1">
    <citation type="submission" date="2013-02" db="EMBL/GenBank/DDBJ databases">
        <title>Draft Genome Sequence of Streptomyces afghaniensis, Which Produces Compounds of the Julimycin B-Complex.</title>
        <authorList>
            <person name="Gruening B.A."/>
            <person name="Praeg A."/>
            <person name="Erxleben A."/>
            <person name="Guenther S."/>
            <person name="Fiedler H.-P."/>
            <person name="Goodfellow M."/>
            <person name="Mueller M."/>
        </authorList>
    </citation>
    <scope>NUCLEOTIDE SEQUENCE [LARGE SCALE GENOMIC DNA]</scope>
    <source>
        <strain evidence="2 3">772</strain>
    </source>
</reference>
<name>S4MT16_9ACTN</name>
<proteinExistence type="predicted"/>
<dbReference type="EMBL" id="AOPY01001542">
    <property type="protein sequence ID" value="EPJ36757.1"/>
    <property type="molecule type" value="Genomic_DNA"/>
</dbReference>
<dbReference type="AlphaFoldDB" id="S4MT16"/>
<protein>
    <submittedName>
        <fullName evidence="2">Uncharacterized protein</fullName>
    </submittedName>
</protein>
<accession>S4MT16</accession>
<keyword evidence="3" id="KW-1185">Reference proteome</keyword>
<sequence length="39" mass="3935">MASLSKAGAALTALREDLTGDVFAPEDPGYDEPGPSSTP</sequence>
<evidence type="ECO:0000256" key="1">
    <source>
        <dbReference type="SAM" id="MobiDB-lite"/>
    </source>
</evidence>
<comment type="caution">
    <text evidence="2">The sequence shown here is derived from an EMBL/GenBank/DDBJ whole genome shotgun (WGS) entry which is preliminary data.</text>
</comment>